<accession>A0A844HXC4</accession>
<sequence length="59" mass="6691">MEQNTRTASLALLITTAIQRLSRRKTAPITEAQPQQPDTPEAETKSEFSYLYEPGGKYY</sequence>
<dbReference type="RefSeq" id="WP_155042102.1">
    <property type="nucleotide sequence ID" value="NZ_WMIG01000026.1"/>
</dbReference>
<comment type="caution">
    <text evidence="2">The sequence shown here is derived from an EMBL/GenBank/DDBJ whole genome shotgun (WGS) entry which is preliminary data.</text>
</comment>
<evidence type="ECO:0000313" key="2">
    <source>
        <dbReference type="EMBL" id="MTH62151.1"/>
    </source>
</evidence>
<gene>
    <name evidence="2" type="ORF">GL300_23415</name>
</gene>
<protein>
    <submittedName>
        <fullName evidence="2">Uncharacterized protein</fullName>
    </submittedName>
</protein>
<proteinExistence type="predicted"/>
<dbReference type="AlphaFoldDB" id="A0A844HXC4"/>
<dbReference type="Proteomes" id="UP000449846">
    <property type="component" value="Unassembled WGS sequence"/>
</dbReference>
<reference evidence="2 3" key="1">
    <citation type="submission" date="2019-11" db="EMBL/GenBank/DDBJ databases">
        <authorList>
            <person name="Dong K."/>
        </authorList>
    </citation>
    <scope>NUCLEOTIDE SEQUENCE [LARGE SCALE GENOMIC DNA]</scope>
    <source>
        <strain evidence="2 3">NBRC 112902</strain>
    </source>
</reference>
<keyword evidence="3" id="KW-1185">Reference proteome</keyword>
<feature type="region of interest" description="Disordered" evidence="1">
    <location>
        <begin position="24"/>
        <end position="59"/>
    </location>
</feature>
<evidence type="ECO:0000313" key="3">
    <source>
        <dbReference type="Proteomes" id="UP000449846"/>
    </source>
</evidence>
<organism evidence="2 3">
    <name type="scientific">Paracoccus litorisediminis</name>
    <dbReference type="NCBI Taxonomy" id="2006130"/>
    <lineage>
        <taxon>Bacteria</taxon>
        <taxon>Pseudomonadati</taxon>
        <taxon>Pseudomonadota</taxon>
        <taxon>Alphaproteobacteria</taxon>
        <taxon>Rhodobacterales</taxon>
        <taxon>Paracoccaceae</taxon>
        <taxon>Paracoccus</taxon>
    </lineage>
</organism>
<dbReference type="EMBL" id="WMIG01000026">
    <property type="protein sequence ID" value="MTH62151.1"/>
    <property type="molecule type" value="Genomic_DNA"/>
</dbReference>
<evidence type="ECO:0000256" key="1">
    <source>
        <dbReference type="SAM" id="MobiDB-lite"/>
    </source>
</evidence>
<name>A0A844HXC4_9RHOB</name>